<dbReference type="AlphaFoldDB" id="A0A0D2PDP0"/>
<proteinExistence type="predicted"/>
<gene>
    <name evidence="1" type="ORF">HYPSUDRAFT_198905</name>
</gene>
<dbReference type="Proteomes" id="UP000054270">
    <property type="component" value="Unassembled WGS sequence"/>
</dbReference>
<accession>A0A0D2PDP0</accession>
<keyword evidence="2" id="KW-1185">Reference proteome</keyword>
<reference evidence="2" key="1">
    <citation type="submission" date="2014-04" db="EMBL/GenBank/DDBJ databases">
        <title>Evolutionary Origins and Diversification of the Mycorrhizal Mutualists.</title>
        <authorList>
            <consortium name="DOE Joint Genome Institute"/>
            <consortium name="Mycorrhizal Genomics Consortium"/>
            <person name="Kohler A."/>
            <person name="Kuo A."/>
            <person name="Nagy L.G."/>
            <person name="Floudas D."/>
            <person name="Copeland A."/>
            <person name="Barry K.W."/>
            <person name="Cichocki N."/>
            <person name="Veneault-Fourrey C."/>
            <person name="LaButti K."/>
            <person name="Lindquist E.A."/>
            <person name="Lipzen A."/>
            <person name="Lundell T."/>
            <person name="Morin E."/>
            <person name="Murat C."/>
            <person name="Riley R."/>
            <person name="Ohm R."/>
            <person name="Sun H."/>
            <person name="Tunlid A."/>
            <person name="Henrissat B."/>
            <person name="Grigoriev I.V."/>
            <person name="Hibbett D.S."/>
            <person name="Martin F."/>
        </authorList>
    </citation>
    <scope>NUCLEOTIDE SEQUENCE [LARGE SCALE GENOMIC DNA]</scope>
    <source>
        <strain evidence="2">FD-334 SS-4</strain>
    </source>
</reference>
<dbReference type="OrthoDB" id="1095242at2759"/>
<name>A0A0D2PDP0_HYPSF</name>
<sequence length="234" mass="25936">MTLNTSLPAVLGYTFYTTQVIGFSVPHDRIFRNALERNLKREKMGTEPTTHIEPIRAVRTRDGEDGIDMAVLHSSKKRAVEDEAPALLAESPPKSVLRASRFAPSATRVAAVFPRMDPERVGHVQAQRRAGRQGRGAGVCLSLARAEAVRASFMSAHMRALTPEDIDCENLFRAAQRIAGKSRMSSITDPNVLKKPLSACCNGVSAAIREHRRLFANHYRLRDADDDTERARFA</sequence>
<protein>
    <submittedName>
        <fullName evidence="1">Uncharacterized protein</fullName>
    </submittedName>
</protein>
<dbReference type="STRING" id="945553.A0A0D2PDP0"/>
<dbReference type="EMBL" id="KN817527">
    <property type="protein sequence ID" value="KJA26646.1"/>
    <property type="molecule type" value="Genomic_DNA"/>
</dbReference>
<organism evidence="1 2">
    <name type="scientific">Hypholoma sublateritium (strain FD-334 SS-4)</name>
    <dbReference type="NCBI Taxonomy" id="945553"/>
    <lineage>
        <taxon>Eukaryota</taxon>
        <taxon>Fungi</taxon>
        <taxon>Dikarya</taxon>
        <taxon>Basidiomycota</taxon>
        <taxon>Agaricomycotina</taxon>
        <taxon>Agaricomycetes</taxon>
        <taxon>Agaricomycetidae</taxon>
        <taxon>Agaricales</taxon>
        <taxon>Agaricineae</taxon>
        <taxon>Strophariaceae</taxon>
        <taxon>Hypholoma</taxon>
    </lineage>
</organism>
<evidence type="ECO:0000313" key="2">
    <source>
        <dbReference type="Proteomes" id="UP000054270"/>
    </source>
</evidence>
<evidence type="ECO:0000313" key="1">
    <source>
        <dbReference type="EMBL" id="KJA26646.1"/>
    </source>
</evidence>